<reference evidence="2 3" key="1">
    <citation type="submission" date="2020-07" db="EMBL/GenBank/DDBJ databases">
        <title>Halophilic bacteria isolated from french cheeses.</title>
        <authorList>
            <person name="Kothe C.I."/>
            <person name="Farah-Kraiem B."/>
            <person name="Renault P."/>
            <person name="Dridi B."/>
        </authorList>
    </citation>
    <scope>NUCLEOTIDE SEQUENCE [LARGE SCALE GENOMIC DNA]</scope>
    <source>
        <strain evidence="2 3">FME16</strain>
    </source>
</reference>
<sequence>MTTSKHRIPCPHCNQNLRIRKSQGLTPVYREAIVECRNDDCGFRGKARFELCNTLTPSDIPNPMVDLPFAPSLLHQAIKQAQRSS</sequence>
<name>A0ABR9FEU1_9GAMM</name>
<evidence type="ECO:0000313" key="2">
    <source>
        <dbReference type="EMBL" id="MBE0405013.1"/>
    </source>
</evidence>
<dbReference type="RefSeq" id="WP_192528465.1">
    <property type="nucleotide sequence ID" value="NZ_RRZC01000022.1"/>
</dbReference>
<dbReference type="EMBL" id="RRZC01000022">
    <property type="protein sequence ID" value="MBE0405013.1"/>
    <property type="molecule type" value="Genomic_DNA"/>
</dbReference>
<accession>A0ABR9FEU1</accession>
<proteinExistence type="predicted"/>
<keyword evidence="3" id="KW-1185">Reference proteome</keyword>
<gene>
    <name evidence="2" type="ORF">EI163_15850</name>
</gene>
<comment type="caution">
    <text evidence="2">The sequence shown here is derived from an EMBL/GenBank/DDBJ whole genome shotgun (WGS) entry which is preliminary data.</text>
</comment>
<dbReference type="Pfam" id="PF04606">
    <property type="entry name" value="Ogr_Delta"/>
    <property type="match status" value="1"/>
</dbReference>
<dbReference type="Proteomes" id="UP000754821">
    <property type="component" value="Unassembled WGS sequence"/>
</dbReference>
<protein>
    <submittedName>
        <fullName evidence="2">Ogr/Delta-like zinc finger family protein</fullName>
    </submittedName>
</protein>
<evidence type="ECO:0000259" key="1">
    <source>
        <dbReference type="Pfam" id="PF04606"/>
    </source>
</evidence>
<organism evidence="2 3">
    <name type="scientific">Halomonas citrativorans</name>
    <dbReference type="NCBI Taxonomy" id="2742612"/>
    <lineage>
        <taxon>Bacteria</taxon>
        <taxon>Pseudomonadati</taxon>
        <taxon>Pseudomonadota</taxon>
        <taxon>Gammaproteobacteria</taxon>
        <taxon>Oceanospirillales</taxon>
        <taxon>Halomonadaceae</taxon>
        <taxon>Halomonas</taxon>
    </lineage>
</organism>
<feature type="domain" description="Zinc finger Ogr/Delta-type" evidence="1">
    <location>
        <begin position="10"/>
        <end position="51"/>
    </location>
</feature>
<evidence type="ECO:0000313" key="3">
    <source>
        <dbReference type="Proteomes" id="UP000754821"/>
    </source>
</evidence>
<dbReference type="InterPro" id="IPR007684">
    <property type="entry name" value="Znf_Ogr/Delta"/>
</dbReference>